<name>A0ACC5YAP7_9TELE</name>
<organism evidence="1 2">
    <name type="scientific">Pangasius djambal</name>
    <dbReference type="NCBI Taxonomy" id="1691987"/>
    <lineage>
        <taxon>Eukaryota</taxon>
        <taxon>Metazoa</taxon>
        <taxon>Chordata</taxon>
        <taxon>Craniata</taxon>
        <taxon>Vertebrata</taxon>
        <taxon>Euteleostomi</taxon>
        <taxon>Actinopterygii</taxon>
        <taxon>Neopterygii</taxon>
        <taxon>Teleostei</taxon>
        <taxon>Ostariophysi</taxon>
        <taxon>Siluriformes</taxon>
        <taxon>Pangasiidae</taxon>
        <taxon>Pangasius</taxon>
    </lineage>
</organism>
<dbReference type="Proteomes" id="UP000830395">
    <property type="component" value="Chromosome 5"/>
</dbReference>
<evidence type="ECO:0000313" key="1">
    <source>
        <dbReference type="EMBL" id="MCJ8732808.1"/>
    </source>
</evidence>
<reference evidence="1" key="1">
    <citation type="submission" date="2020-02" db="EMBL/GenBank/DDBJ databases">
        <title>Genome sequencing of the panga catfish, Pangasius djambal.</title>
        <authorList>
            <person name="Wen M."/>
            <person name="Zahm M."/>
            <person name="Roques C."/>
            <person name="Cabau C."/>
            <person name="Klopp C."/>
            <person name="Donnadieu C."/>
            <person name="Jouanno E."/>
            <person name="Avarre J.-C."/>
            <person name="Campet M."/>
            <person name="Ha T."/>
            <person name="Dugue R."/>
            <person name="Lampietro C."/>
            <person name="Louis A."/>
            <person name="Herpin A."/>
            <person name="Echchiki A."/>
            <person name="Berthelot C."/>
            <person name="Parey E."/>
            <person name="Roest-Crollius H."/>
            <person name="Braasch I."/>
            <person name="Postlethwait J.H."/>
            <person name="Bobe J."/>
            <person name="Montfort J."/>
            <person name="Bouchez O."/>
            <person name="Begum T."/>
            <person name="Schartl M."/>
            <person name="Gustiano R."/>
            <person name="Guiguen Y."/>
        </authorList>
    </citation>
    <scope>NUCLEOTIDE SEQUENCE</scope>
    <source>
        <strain evidence="1">Pdj_M5554</strain>
    </source>
</reference>
<accession>A0ACC5YAP7</accession>
<proteinExistence type="predicted"/>
<dbReference type="EMBL" id="CM040979">
    <property type="protein sequence ID" value="MCJ8732808.1"/>
    <property type="molecule type" value="Genomic_DNA"/>
</dbReference>
<evidence type="ECO:0000313" key="2">
    <source>
        <dbReference type="Proteomes" id="UP000830395"/>
    </source>
</evidence>
<keyword evidence="2" id="KW-1185">Reference proteome</keyword>
<sequence length="82" mass="9284">MRNSVIWNSPGTELSGIEKSGLTFLTCCHPKLHPSTRILSHQQCHRHTLLSPQLCCEESSVSCMDLLFSISYFHFLEVSVHP</sequence>
<gene>
    <name evidence="1" type="ORF">PDJAM_G00215520</name>
</gene>
<protein>
    <submittedName>
        <fullName evidence="1">Uncharacterized protein</fullName>
    </submittedName>
</protein>
<comment type="caution">
    <text evidence="1">The sequence shown here is derived from an EMBL/GenBank/DDBJ whole genome shotgun (WGS) entry which is preliminary data.</text>
</comment>